<name>A0ABY6P0Q4_9NOCA</name>
<keyword evidence="2" id="KW-0560">Oxidoreductase</keyword>
<proteinExistence type="predicted"/>
<evidence type="ECO:0000256" key="1">
    <source>
        <dbReference type="SAM" id="MobiDB-lite"/>
    </source>
</evidence>
<accession>A0ABY6P0Q4</accession>
<gene>
    <name evidence="2" type="primary">boxB</name>
    <name evidence="2" type="ORF">RHODO2019_00955</name>
</gene>
<dbReference type="EC" id="1.14.13.208" evidence="2"/>
<dbReference type="Proteomes" id="UP001164965">
    <property type="component" value="Chromosome"/>
</dbReference>
<dbReference type="InterPro" id="IPR007814">
    <property type="entry name" value="PaaA_PaaC"/>
</dbReference>
<dbReference type="Pfam" id="PF05138">
    <property type="entry name" value="PaaA_PaaC"/>
    <property type="match status" value="1"/>
</dbReference>
<feature type="region of interest" description="Disordered" evidence="1">
    <location>
        <begin position="1"/>
        <end position="21"/>
    </location>
</feature>
<dbReference type="NCBIfam" id="TIGR03225">
    <property type="entry name" value="benzo_boxB"/>
    <property type="match status" value="1"/>
</dbReference>
<dbReference type="GO" id="GO:0016491">
    <property type="term" value="F:oxidoreductase activity"/>
    <property type="evidence" value="ECO:0007669"/>
    <property type="project" value="UniProtKB-KW"/>
</dbReference>
<dbReference type="SUPFAM" id="SSF47240">
    <property type="entry name" value="Ferritin-like"/>
    <property type="match status" value="1"/>
</dbReference>
<dbReference type="PANTHER" id="PTHR30458:SF0">
    <property type="entry name" value="1,2-PHENYLACETYL-COA EPOXIDASE, SUBUNIT C"/>
    <property type="match status" value="1"/>
</dbReference>
<protein>
    <submittedName>
        <fullName evidence="2">Benzoyl-CoA 2,3-epoxidase subunit BoxB</fullName>
        <ecNumber evidence="2">1.14.13.208</ecNumber>
    </submittedName>
</protein>
<dbReference type="PANTHER" id="PTHR30458">
    <property type="entry name" value="PHENYLACETIC ACID DEGRADATION PROTEIN PAA"/>
    <property type="match status" value="1"/>
</dbReference>
<dbReference type="InterPro" id="IPR052703">
    <property type="entry name" value="Aromatic_CoA_ox/epox"/>
</dbReference>
<keyword evidence="3" id="KW-1185">Reference proteome</keyword>
<sequence>MTTTERTGSAPKPTGPLSTIDYSERIPNNVNLAGDRKLQRALEGWQPKFLDWWKALGPALPTKDVYLRTAIAVGRDGWAHFGHVPMEQYRWGIFLAEQDPNRVIPFGKHKGEPAWQEVPGEYRAELLRLITVQGDTEPASVEQQRVLGATAPSLYDMRNLFQVNVEEGRHLWAMVYLLQAYFGREGREEAEQLLKRNSGDLDSPRILGAFNEETTDWLQFFMFTYFTDRDGKYQLGTLKESAFDPLARTCEFMLKEEAHHMFVGTTGVQRVVEKTVQVMVELGTDDPAALLAAGVIPLEVVQKYLNFQFSVSMDLFGSERSTNVAAYYTAGLKGRWQETRRKDDHELHGDTREMTVVRDGEFVQETVPMLTALNLDLRDEYVADCENGVRRWNQEMEDAGLEQRLFLPHEGFNRLVGSYSSGHVSPDGRIIDAAEWEASVDGWLPLDADRAAVAALMVGVYEPGEFAGWIAAPKTGINDQPVEFDYVHLAEEGLTA</sequence>
<organism evidence="2 3">
    <name type="scientific">Rhodococcus antarcticus</name>
    <dbReference type="NCBI Taxonomy" id="2987751"/>
    <lineage>
        <taxon>Bacteria</taxon>
        <taxon>Bacillati</taxon>
        <taxon>Actinomycetota</taxon>
        <taxon>Actinomycetes</taxon>
        <taxon>Mycobacteriales</taxon>
        <taxon>Nocardiaceae</taxon>
        <taxon>Rhodococcus</taxon>
    </lineage>
</organism>
<evidence type="ECO:0000313" key="3">
    <source>
        <dbReference type="Proteomes" id="UP001164965"/>
    </source>
</evidence>
<dbReference type="InterPro" id="IPR017635">
    <property type="entry name" value="Benzoyl_CoA_Oase_BoxB"/>
</dbReference>
<dbReference type="RefSeq" id="WP_265383219.1">
    <property type="nucleotide sequence ID" value="NZ_CP110615.1"/>
</dbReference>
<dbReference type="Gene3D" id="1.10.620.20">
    <property type="entry name" value="Ribonucleotide Reductase, subunit A"/>
    <property type="match status" value="1"/>
</dbReference>
<dbReference type="InterPro" id="IPR009078">
    <property type="entry name" value="Ferritin-like_SF"/>
</dbReference>
<evidence type="ECO:0000313" key="2">
    <source>
        <dbReference type="EMBL" id="UZJ25113.1"/>
    </source>
</evidence>
<dbReference type="EMBL" id="CP110615">
    <property type="protein sequence ID" value="UZJ25113.1"/>
    <property type="molecule type" value="Genomic_DNA"/>
</dbReference>
<reference evidence="2" key="1">
    <citation type="submission" date="2022-10" db="EMBL/GenBank/DDBJ databases">
        <title>Rhodococcus sp.75.</title>
        <authorList>
            <person name="Sun M."/>
        </authorList>
    </citation>
    <scope>NUCLEOTIDE SEQUENCE</scope>
    <source>
        <strain evidence="2">75</strain>
    </source>
</reference>
<dbReference type="InterPro" id="IPR012348">
    <property type="entry name" value="RNR-like"/>
</dbReference>